<accession>A0AA40CXJ5</accession>
<dbReference type="EMBL" id="JAULSV010000002">
    <property type="protein sequence ID" value="KAK0652913.1"/>
    <property type="molecule type" value="Genomic_DNA"/>
</dbReference>
<gene>
    <name evidence="2" type="ORF">B0T16DRAFT_388089</name>
</gene>
<sequence length="105" mass="11716">MGWIWAVLLLLLLCCAADSRRCPRQSCKVVGYSEAQRPWQPFQVVPMIQTAQKVVACNNMHTGEGSVVSASHKRPSEEDEGDGFGLPTVALLFKSFQKIHDTRQQ</sequence>
<keyword evidence="1" id="KW-0732">Signal</keyword>
<name>A0AA40CXJ5_9PEZI</name>
<keyword evidence="3" id="KW-1185">Reference proteome</keyword>
<feature type="chain" id="PRO_5041275645" description="Secreted protein" evidence="1">
    <location>
        <begin position="20"/>
        <end position="105"/>
    </location>
</feature>
<evidence type="ECO:0008006" key="4">
    <source>
        <dbReference type="Google" id="ProtNLM"/>
    </source>
</evidence>
<organism evidence="2 3">
    <name type="scientific">Cercophora newfieldiana</name>
    <dbReference type="NCBI Taxonomy" id="92897"/>
    <lineage>
        <taxon>Eukaryota</taxon>
        <taxon>Fungi</taxon>
        <taxon>Dikarya</taxon>
        <taxon>Ascomycota</taxon>
        <taxon>Pezizomycotina</taxon>
        <taxon>Sordariomycetes</taxon>
        <taxon>Sordariomycetidae</taxon>
        <taxon>Sordariales</taxon>
        <taxon>Lasiosphaeriaceae</taxon>
        <taxon>Cercophora</taxon>
    </lineage>
</organism>
<comment type="caution">
    <text evidence="2">The sequence shown here is derived from an EMBL/GenBank/DDBJ whole genome shotgun (WGS) entry which is preliminary data.</text>
</comment>
<dbReference type="AlphaFoldDB" id="A0AA40CXJ5"/>
<protein>
    <recommendedName>
        <fullName evidence="4">Secreted protein</fullName>
    </recommendedName>
</protein>
<dbReference type="Proteomes" id="UP001174936">
    <property type="component" value="Unassembled WGS sequence"/>
</dbReference>
<feature type="signal peptide" evidence="1">
    <location>
        <begin position="1"/>
        <end position="19"/>
    </location>
</feature>
<evidence type="ECO:0000256" key="1">
    <source>
        <dbReference type="SAM" id="SignalP"/>
    </source>
</evidence>
<reference evidence="2" key="1">
    <citation type="submission" date="2023-06" db="EMBL/GenBank/DDBJ databases">
        <title>Genome-scale phylogeny and comparative genomics of the fungal order Sordariales.</title>
        <authorList>
            <consortium name="Lawrence Berkeley National Laboratory"/>
            <person name="Hensen N."/>
            <person name="Bonometti L."/>
            <person name="Westerberg I."/>
            <person name="Brannstrom I.O."/>
            <person name="Guillou S."/>
            <person name="Cros-Aarteil S."/>
            <person name="Calhoun S."/>
            <person name="Haridas S."/>
            <person name="Kuo A."/>
            <person name="Mondo S."/>
            <person name="Pangilinan J."/>
            <person name="Riley R."/>
            <person name="Labutti K."/>
            <person name="Andreopoulos B."/>
            <person name="Lipzen A."/>
            <person name="Chen C."/>
            <person name="Yanf M."/>
            <person name="Daum C."/>
            <person name="Ng V."/>
            <person name="Clum A."/>
            <person name="Steindorff A."/>
            <person name="Ohm R."/>
            <person name="Martin F."/>
            <person name="Silar P."/>
            <person name="Natvig D."/>
            <person name="Lalanne C."/>
            <person name="Gautier V."/>
            <person name="Ament-Velasquez S.L."/>
            <person name="Kruys A."/>
            <person name="Hutchinson M.I."/>
            <person name="Powell A.J."/>
            <person name="Barry K."/>
            <person name="Miller A.N."/>
            <person name="Grigoriev I.V."/>
            <person name="Debuchy R."/>
            <person name="Gladieux P."/>
            <person name="Thoren M.H."/>
            <person name="Johannesson H."/>
        </authorList>
    </citation>
    <scope>NUCLEOTIDE SEQUENCE</scope>
    <source>
        <strain evidence="2">SMH2532-1</strain>
    </source>
</reference>
<evidence type="ECO:0000313" key="3">
    <source>
        <dbReference type="Proteomes" id="UP001174936"/>
    </source>
</evidence>
<evidence type="ECO:0000313" key="2">
    <source>
        <dbReference type="EMBL" id="KAK0652913.1"/>
    </source>
</evidence>
<proteinExistence type="predicted"/>